<dbReference type="EMBL" id="UGYO01000002">
    <property type="protein sequence ID" value="SUJ02721.1"/>
    <property type="molecule type" value="Genomic_DNA"/>
</dbReference>
<dbReference type="AlphaFoldDB" id="A0A380BLA1"/>
<organism evidence="1 2">
    <name type="scientific">Shewanella algae</name>
    <dbReference type="NCBI Taxonomy" id="38313"/>
    <lineage>
        <taxon>Bacteria</taxon>
        <taxon>Pseudomonadati</taxon>
        <taxon>Pseudomonadota</taxon>
        <taxon>Gammaproteobacteria</taxon>
        <taxon>Alteromonadales</taxon>
        <taxon>Shewanellaceae</taxon>
        <taxon>Shewanella</taxon>
    </lineage>
</organism>
<dbReference type="Proteomes" id="UP000254069">
    <property type="component" value="Unassembled WGS sequence"/>
</dbReference>
<proteinExistence type="predicted"/>
<keyword evidence="2" id="KW-1185">Reference proteome</keyword>
<dbReference type="Pfam" id="PF06185">
    <property type="entry name" value="YecM"/>
    <property type="match status" value="1"/>
</dbReference>
<sequence length="188" mass="20690">MQNLQSLSQLLADWQAFADKIMPLIERLGLERLGECDHAALRVNSVAAAEKLKAEFAQCGEIISENIINGRPILIIRLQQPLQLDQWQIPCVELPFPGDKHYPEEGWEHLELVLPGGAQSCDELAEQLRTLCPRTQATLDGDTDIKLKASSPKGEAERLANPTLAFKAGGVCVKVHPHSIQAIIASEQ</sequence>
<dbReference type="InterPro" id="IPR010393">
    <property type="entry name" value="DUF991_YecM-like"/>
</dbReference>
<dbReference type="RefSeq" id="WP_115390231.1">
    <property type="nucleotide sequence ID" value="NZ_AP024612.1"/>
</dbReference>
<dbReference type="PANTHER" id="PTHR37519">
    <property type="match status" value="1"/>
</dbReference>
<protein>
    <submittedName>
        <fullName evidence="1">Uncharacterized protein conserved in bacteria</fullName>
    </submittedName>
</protein>
<evidence type="ECO:0000313" key="2">
    <source>
        <dbReference type="Proteomes" id="UP000254069"/>
    </source>
</evidence>
<dbReference type="NCBIfam" id="NF008683">
    <property type="entry name" value="PRK11700.1-6"/>
    <property type="match status" value="1"/>
</dbReference>
<dbReference type="SUPFAM" id="SSF54593">
    <property type="entry name" value="Glyoxalase/Bleomycin resistance protein/Dihydroxybiphenyl dioxygenase"/>
    <property type="match status" value="1"/>
</dbReference>
<dbReference type="GO" id="GO:0005829">
    <property type="term" value="C:cytosol"/>
    <property type="evidence" value="ECO:0007669"/>
    <property type="project" value="TreeGrafter"/>
</dbReference>
<evidence type="ECO:0000313" key="1">
    <source>
        <dbReference type="EMBL" id="SUJ02721.1"/>
    </source>
</evidence>
<dbReference type="InterPro" id="IPR029068">
    <property type="entry name" value="Glyas_Bleomycin-R_OHBP_Dase"/>
</dbReference>
<accession>A0A380BLA1</accession>
<gene>
    <name evidence="1" type="primary">yecM</name>
    <name evidence="1" type="ORF">NCTC10738_03526</name>
</gene>
<name>A0A380BLA1_9GAMM</name>
<dbReference type="Gene3D" id="3.10.180.10">
    <property type="entry name" value="2,3-Dihydroxybiphenyl 1,2-Dioxygenase, domain 1"/>
    <property type="match status" value="1"/>
</dbReference>
<reference evidence="1 2" key="1">
    <citation type="submission" date="2018-06" db="EMBL/GenBank/DDBJ databases">
        <authorList>
            <consortium name="Pathogen Informatics"/>
            <person name="Doyle S."/>
        </authorList>
    </citation>
    <scope>NUCLEOTIDE SEQUENCE [LARGE SCALE GENOMIC DNA]</scope>
    <source>
        <strain evidence="1 2">NCTC10738</strain>
    </source>
</reference>
<dbReference type="PANTHER" id="PTHR37519:SF1">
    <property type="entry name" value="DIHYDROXYBIPHENYL DIOXYGENASE DOMAIN-CONTAINING PROTEIN"/>
    <property type="match status" value="1"/>
</dbReference>